<organism evidence="1 2">
    <name type="scientific">Paenibacillus apiarius</name>
    <dbReference type="NCBI Taxonomy" id="46240"/>
    <lineage>
        <taxon>Bacteria</taxon>
        <taxon>Bacillati</taxon>
        <taxon>Bacillota</taxon>
        <taxon>Bacilli</taxon>
        <taxon>Bacillales</taxon>
        <taxon>Paenibacillaceae</taxon>
        <taxon>Paenibacillus</taxon>
    </lineage>
</organism>
<protein>
    <submittedName>
        <fullName evidence="1">Uncharacterized protein</fullName>
    </submittedName>
</protein>
<proteinExistence type="predicted"/>
<keyword evidence="2" id="KW-1185">Reference proteome</keyword>
<accession>A0ABT4E150</accession>
<dbReference type="Proteomes" id="UP001207626">
    <property type="component" value="Unassembled WGS sequence"/>
</dbReference>
<evidence type="ECO:0000313" key="1">
    <source>
        <dbReference type="EMBL" id="MCY9523316.1"/>
    </source>
</evidence>
<sequence length="111" mass="13163">MHDTFFVYNLHELTGEEDDSTVEGAFEDYLLVRPYEKNTLMLYNKKTKELITLYKELLNDEEQNMIDNAAIEDAEYQGDKLTFARKEGDTLYFKHVELYGSKESELTYRLK</sequence>
<name>A0ABT4E150_9BACL</name>
<comment type="caution">
    <text evidence="1">The sequence shown here is derived from an EMBL/GenBank/DDBJ whole genome shotgun (WGS) entry which is preliminary data.</text>
</comment>
<reference evidence="1 2" key="1">
    <citation type="submission" date="2022-05" db="EMBL/GenBank/DDBJ databases">
        <title>Genome Sequencing of Bee-Associated Microbes.</title>
        <authorList>
            <person name="Dunlap C."/>
        </authorList>
    </citation>
    <scope>NUCLEOTIDE SEQUENCE [LARGE SCALE GENOMIC DNA]</scope>
    <source>
        <strain evidence="1 2">NRRL NRS-1438</strain>
    </source>
</reference>
<evidence type="ECO:0000313" key="2">
    <source>
        <dbReference type="Proteomes" id="UP001207626"/>
    </source>
</evidence>
<dbReference type="RefSeq" id="WP_268601879.1">
    <property type="nucleotide sequence ID" value="NZ_JAMDLV010000079.1"/>
</dbReference>
<gene>
    <name evidence="1" type="ORF">M5X09_27335</name>
</gene>
<dbReference type="EMBL" id="JAMDLW010000063">
    <property type="protein sequence ID" value="MCY9523316.1"/>
    <property type="molecule type" value="Genomic_DNA"/>
</dbReference>